<name>A0ABY2D3K2_9GAMM</name>
<keyword evidence="3" id="KW-1185">Reference proteome</keyword>
<evidence type="ECO:0000313" key="2">
    <source>
        <dbReference type="EMBL" id="TDA93994.1"/>
    </source>
</evidence>
<accession>A0ABY2D3K2</accession>
<feature type="non-terminal residue" evidence="2">
    <location>
        <position position="112"/>
    </location>
</feature>
<protein>
    <submittedName>
        <fullName evidence="2">Transcription-repair coupling factor</fullName>
    </submittedName>
</protein>
<dbReference type="Pfam" id="PF03461">
    <property type="entry name" value="TRCF"/>
    <property type="match status" value="1"/>
</dbReference>
<feature type="non-terminal residue" evidence="2">
    <location>
        <position position="1"/>
    </location>
</feature>
<dbReference type="SUPFAM" id="SSF143517">
    <property type="entry name" value="TRCF domain-like"/>
    <property type="match status" value="1"/>
</dbReference>
<proteinExistence type="predicted"/>
<dbReference type="Gene3D" id="3.90.1150.50">
    <property type="entry name" value="Transcription-repair-coupling factor, D7 domain"/>
    <property type="match status" value="1"/>
</dbReference>
<dbReference type="EMBL" id="SLTR01000110">
    <property type="protein sequence ID" value="TDA93994.1"/>
    <property type="molecule type" value="Genomic_DNA"/>
</dbReference>
<dbReference type="InterPro" id="IPR005118">
    <property type="entry name" value="TRCF_C"/>
</dbReference>
<organism evidence="2 3">
    <name type="scientific">Halomonas marinisediminis</name>
    <dbReference type="NCBI Taxonomy" id="2546095"/>
    <lineage>
        <taxon>Bacteria</taxon>
        <taxon>Pseudomonadati</taxon>
        <taxon>Pseudomonadota</taxon>
        <taxon>Gammaproteobacteria</taxon>
        <taxon>Oceanospirillales</taxon>
        <taxon>Halomonadaceae</taxon>
        <taxon>Halomonas</taxon>
    </lineage>
</organism>
<reference evidence="2 3" key="1">
    <citation type="submission" date="2019-03" db="EMBL/GenBank/DDBJ databases">
        <title>Halomonas marinisediminis sp. nov., a moderately halophilic bacterium isolated from the Bohai Gulf.</title>
        <authorList>
            <person name="Ji X."/>
        </authorList>
    </citation>
    <scope>NUCLEOTIDE SEQUENCE [LARGE SCALE GENOMIC DNA]</scope>
    <source>
        <strain evidence="2 3">204</strain>
    </source>
</reference>
<dbReference type="InterPro" id="IPR037235">
    <property type="entry name" value="TRCF-like_C_D7"/>
</dbReference>
<feature type="domain" description="Transcription-repair-coupling factor C-terminal" evidence="1">
    <location>
        <begin position="54"/>
        <end position="112"/>
    </location>
</feature>
<evidence type="ECO:0000259" key="1">
    <source>
        <dbReference type="SMART" id="SM00982"/>
    </source>
</evidence>
<comment type="caution">
    <text evidence="2">The sequence shown here is derived from an EMBL/GenBank/DDBJ whole genome shotgun (WGS) entry which is preliminary data.</text>
</comment>
<dbReference type="Proteomes" id="UP000294823">
    <property type="component" value="Unassembled WGS sequence"/>
</dbReference>
<dbReference type="SMART" id="SM00982">
    <property type="entry name" value="TRCF"/>
    <property type="match status" value="1"/>
</dbReference>
<gene>
    <name evidence="2" type="ORF">E0702_16030</name>
</gene>
<evidence type="ECO:0000313" key="3">
    <source>
        <dbReference type="Proteomes" id="UP000294823"/>
    </source>
</evidence>
<sequence length="112" mass="13069">LGGEQSGFINDIGFDPYRKILNEAVEEVKENEFKDLYKNSSDKPKTYVKDIQIDTDFELLFPDDYINSITERLKLYNELNDLNTEEELAIFEQQLIDRFGEIPVQAEDLLNS</sequence>